<evidence type="ECO:0000256" key="1">
    <source>
        <dbReference type="ARBA" id="ARBA00023015"/>
    </source>
</evidence>
<dbReference type="InterPro" id="IPR041522">
    <property type="entry name" value="CdaR_GGDEF"/>
</dbReference>
<dbReference type="EMBL" id="SIRE01000005">
    <property type="protein sequence ID" value="TBL80109.1"/>
    <property type="molecule type" value="Genomic_DNA"/>
</dbReference>
<comment type="caution">
    <text evidence="6">The sequence shown here is derived from an EMBL/GenBank/DDBJ whole genome shotgun (WGS) entry which is preliminary data.</text>
</comment>
<dbReference type="Proteomes" id="UP000293142">
    <property type="component" value="Unassembled WGS sequence"/>
</dbReference>
<dbReference type="OrthoDB" id="1975037at2"/>
<dbReference type="SMART" id="SM00342">
    <property type="entry name" value="HTH_ARAC"/>
    <property type="match status" value="1"/>
</dbReference>
<dbReference type="GO" id="GO:0003700">
    <property type="term" value="F:DNA-binding transcription factor activity"/>
    <property type="evidence" value="ECO:0007669"/>
    <property type="project" value="InterPro"/>
</dbReference>
<evidence type="ECO:0000256" key="4">
    <source>
        <dbReference type="SAM" id="Phobius"/>
    </source>
</evidence>
<accession>A0A4Q9DVU4</accession>
<name>A0A4Q9DVU4_9BACL</name>
<reference evidence="6 7" key="1">
    <citation type="submission" date="2019-02" db="EMBL/GenBank/DDBJ databases">
        <title>Paenibacillus sp. nov., isolated from surface-sterilized tissue of Thalictrum simplex L.</title>
        <authorList>
            <person name="Tuo L."/>
        </authorList>
    </citation>
    <scope>NUCLEOTIDE SEQUENCE [LARGE SCALE GENOMIC DNA]</scope>
    <source>
        <strain evidence="6 7">N2SHLJ1</strain>
    </source>
</reference>
<dbReference type="RefSeq" id="WP_131012525.1">
    <property type="nucleotide sequence ID" value="NZ_SIRE01000005.1"/>
</dbReference>
<keyword evidence="3" id="KW-0804">Transcription</keyword>
<keyword evidence="2" id="KW-0238">DNA-binding</keyword>
<dbReference type="Pfam" id="PF12833">
    <property type="entry name" value="HTH_18"/>
    <property type="match status" value="1"/>
</dbReference>
<dbReference type="InterPro" id="IPR018060">
    <property type="entry name" value="HTH_AraC"/>
</dbReference>
<feature type="domain" description="HTH araC/xylS-type" evidence="5">
    <location>
        <begin position="679"/>
        <end position="777"/>
    </location>
</feature>
<dbReference type="GO" id="GO:0043565">
    <property type="term" value="F:sequence-specific DNA binding"/>
    <property type="evidence" value="ECO:0007669"/>
    <property type="project" value="InterPro"/>
</dbReference>
<dbReference type="Gene3D" id="1.10.10.60">
    <property type="entry name" value="Homeodomain-like"/>
    <property type="match status" value="2"/>
</dbReference>
<feature type="transmembrane region" description="Helical" evidence="4">
    <location>
        <begin position="307"/>
        <end position="329"/>
    </location>
</feature>
<dbReference type="PROSITE" id="PS01124">
    <property type="entry name" value="HTH_ARAC_FAMILY_2"/>
    <property type="match status" value="1"/>
</dbReference>
<evidence type="ECO:0000256" key="2">
    <source>
        <dbReference type="ARBA" id="ARBA00023125"/>
    </source>
</evidence>
<sequence length="788" mass="90689">MGKSSIFGNKENRLFLKILSYFLSLLVPIVIIGISTNMYSVHIMKKDFNERITTNLQNAVNSVDTNMEAAQETSLDFFNDDMVRMLFMPKAQQSLEIKTEIWRLPKIIQRNENVVSHFTDRMFAYIDDQEVYVSGGVNRFDSFFGSMYRYDKYDTAYWAKKLTSDKYIELLPVATIKQEGIHEKQVIPIVIKDRVQNHTAIMVLNIAVDAIEKTLKGNTVFDSTGFAVIDGYGEALYDPAGYLQDAVFTQQLKLQEEGAAATDELKLNGTKYEVSRAQSSLYGWKYYSFTPASEFNKHTFSILQMTLLLCLVLMVMGVAFSFIFSFRIYSPIRNIRNIVADKSDMWSGDNVAAKPANEFEQIQQGIRRLTDHHMEYKMKYDKHTNEYVQSSFLFLLKGHTLNQEEILRETLKAEFGFDRAGFVCCTVFFDLKEAFYRDIQDTDRMYVMNGIKKIVWTLLGEQAPSYVLEYRHNLFVGIVNLERPEETELLYQAFQKLLGLFQFDIHMYYDMTIGIGTFYTGVNEIGASYNEAMTAVEKRNKEERFQIVDSKQLLIENRFVYSFSEEQKILNHLKLGDAAGLQAIIDDIVAANLQRSISYEYLLLLFKELYMTGTRFLAERGVDARHLEFGDSLSLLADTSRVNSFIGTKELLAETQAFYRKIIETTRPDNAPKAGSLVSTIEKYIQENYTRDLGLEQIAAEMGVSDKYVSRVFKDKTGVNLTDYINQLRLEKAKELLAQTDMRVNDIAEQIGIHSRTTFLRVFKKMEGVSPNDYRSIHRKMGQPPPTA</sequence>
<proteinExistence type="predicted"/>
<dbReference type="InterPro" id="IPR009057">
    <property type="entry name" value="Homeodomain-like_sf"/>
</dbReference>
<keyword evidence="7" id="KW-1185">Reference proteome</keyword>
<dbReference type="PROSITE" id="PS00041">
    <property type="entry name" value="HTH_ARAC_FAMILY_1"/>
    <property type="match status" value="1"/>
</dbReference>
<organism evidence="6 7">
    <name type="scientific">Paenibacillus thalictri</name>
    <dbReference type="NCBI Taxonomy" id="2527873"/>
    <lineage>
        <taxon>Bacteria</taxon>
        <taxon>Bacillati</taxon>
        <taxon>Bacillota</taxon>
        <taxon>Bacilli</taxon>
        <taxon>Bacillales</taxon>
        <taxon>Paenibacillaceae</taxon>
        <taxon>Paenibacillus</taxon>
    </lineage>
</organism>
<protein>
    <submittedName>
        <fullName evidence="6">AraC family transcriptional regulator</fullName>
    </submittedName>
</protein>
<dbReference type="InterPro" id="IPR018062">
    <property type="entry name" value="HTH_AraC-typ_CS"/>
</dbReference>
<keyword evidence="4" id="KW-1133">Transmembrane helix</keyword>
<keyword evidence="1" id="KW-0805">Transcription regulation</keyword>
<dbReference type="SUPFAM" id="SSF46689">
    <property type="entry name" value="Homeodomain-like"/>
    <property type="match status" value="2"/>
</dbReference>
<gene>
    <name evidence="6" type="ORF">EYB31_06690</name>
</gene>
<dbReference type="Pfam" id="PF17853">
    <property type="entry name" value="GGDEF_2"/>
    <property type="match status" value="1"/>
</dbReference>
<evidence type="ECO:0000313" key="7">
    <source>
        <dbReference type="Proteomes" id="UP000293142"/>
    </source>
</evidence>
<evidence type="ECO:0000256" key="3">
    <source>
        <dbReference type="ARBA" id="ARBA00023163"/>
    </source>
</evidence>
<keyword evidence="4" id="KW-0812">Transmembrane</keyword>
<dbReference type="PANTHER" id="PTHR43280:SF10">
    <property type="entry name" value="REGULATORY PROTEIN POCR"/>
    <property type="match status" value="1"/>
</dbReference>
<evidence type="ECO:0000313" key="6">
    <source>
        <dbReference type="EMBL" id="TBL80109.1"/>
    </source>
</evidence>
<evidence type="ECO:0000259" key="5">
    <source>
        <dbReference type="PROSITE" id="PS01124"/>
    </source>
</evidence>
<dbReference type="PANTHER" id="PTHR43280">
    <property type="entry name" value="ARAC-FAMILY TRANSCRIPTIONAL REGULATOR"/>
    <property type="match status" value="1"/>
</dbReference>
<keyword evidence="4" id="KW-0472">Membrane</keyword>
<dbReference type="AlphaFoldDB" id="A0A4Q9DVU4"/>
<feature type="transmembrane region" description="Helical" evidence="4">
    <location>
        <begin position="20"/>
        <end position="41"/>
    </location>
</feature>